<evidence type="ECO:0000313" key="2">
    <source>
        <dbReference type="Proteomes" id="UP000095284"/>
    </source>
</evidence>
<dbReference type="SMR" id="A0A1I7SBZ8"/>
<gene>
    <name evidence="1" type="ORF">BXYJ_LOCUS2566</name>
</gene>
<accession>A0A1I7SBZ8</accession>
<dbReference type="EMBL" id="CAJFDI010000001">
    <property type="protein sequence ID" value="CAD5211713.1"/>
    <property type="molecule type" value="Genomic_DNA"/>
</dbReference>
<dbReference type="Proteomes" id="UP000582659">
    <property type="component" value="Unassembled WGS sequence"/>
</dbReference>
<name>A0A1I7SBZ8_BURXY</name>
<dbReference type="eggNOG" id="ENOG502QZZ6">
    <property type="taxonomic scope" value="Eukaryota"/>
</dbReference>
<dbReference type="OrthoDB" id="1914839at2759"/>
<keyword evidence="3" id="KW-1185">Reference proteome</keyword>
<organism evidence="2 4">
    <name type="scientific">Bursaphelenchus xylophilus</name>
    <name type="common">Pinewood nematode worm</name>
    <name type="synonym">Aphelenchoides xylophilus</name>
    <dbReference type="NCBI Taxonomy" id="6326"/>
    <lineage>
        <taxon>Eukaryota</taxon>
        <taxon>Metazoa</taxon>
        <taxon>Ecdysozoa</taxon>
        <taxon>Nematoda</taxon>
        <taxon>Chromadorea</taxon>
        <taxon>Rhabditida</taxon>
        <taxon>Tylenchina</taxon>
        <taxon>Tylenchomorpha</taxon>
        <taxon>Aphelenchoidea</taxon>
        <taxon>Aphelenchoididae</taxon>
        <taxon>Bursaphelenchus</taxon>
    </lineage>
</organism>
<evidence type="ECO:0000313" key="4">
    <source>
        <dbReference type="WBParaSite" id="BXY_1054800.1"/>
    </source>
</evidence>
<dbReference type="Gene3D" id="3.30.900.20">
    <property type="match status" value="1"/>
</dbReference>
<evidence type="ECO:0000313" key="1">
    <source>
        <dbReference type="EMBL" id="CAD5211713.1"/>
    </source>
</evidence>
<protein>
    <submittedName>
        <fullName evidence="1">(pine wood nematode) hypothetical protein</fullName>
    </submittedName>
</protein>
<dbReference type="Proteomes" id="UP000095284">
    <property type="component" value="Unplaced"/>
</dbReference>
<reference evidence="4" key="1">
    <citation type="submission" date="2016-11" db="UniProtKB">
        <authorList>
            <consortium name="WormBaseParasite"/>
        </authorList>
    </citation>
    <scope>IDENTIFICATION</scope>
</reference>
<dbReference type="AlphaFoldDB" id="A0A1I7SBZ8"/>
<dbReference type="Proteomes" id="UP000659654">
    <property type="component" value="Unassembled WGS sequence"/>
</dbReference>
<sequence>MGLLPQTLPVKENKVQIDFGRCLCIHSMLQMVDVTMQIISFSRGFIPQTYQLLCRDESVPSRKFCENYSSIMSELREVFRSINRNLLTNVLVIIGSNYFTPLEVFDVKVEPCANHEHDIKLDGDVTVTCAQNCGELSQRERRRIYTSLILDNNNNAPGHRMSKNAKIFVMVKAKNKLNKTAKGIEFDQDFEPPSPEGIRKRHGQMTFIDTANICGLTAPCIEESTGYWYRLSHSLSSIG</sequence>
<dbReference type="InterPro" id="IPR053729">
    <property type="entry name" value="MAD2L1BP_domain_sf"/>
</dbReference>
<dbReference type="WBParaSite" id="BXY_1054800.1">
    <property type="protein sequence ID" value="BXY_1054800.1"/>
    <property type="gene ID" value="BXY_1054800"/>
</dbReference>
<evidence type="ECO:0000313" key="3">
    <source>
        <dbReference type="Proteomes" id="UP000659654"/>
    </source>
</evidence>
<reference evidence="1" key="2">
    <citation type="submission" date="2020-09" db="EMBL/GenBank/DDBJ databases">
        <authorList>
            <person name="Kikuchi T."/>
        </authorList>
    </citation>
    <scope>NUCLEOTIDE SEQUENCE</scope>
    <source>
        <strain evidence="1">Ka4C1</strain>
    </source>
</reference>
<dbReference type="EMBL" id="CAJFCV020000001">
    <property type="protein sequence ID" value="CAG9088979.1"/>
    <property type="molecule type" value="Genomic_DNA"/>
</dbReference>
<proteinExistence type="predicted"/>